<organism evidence="1 2">
    <name type="scientific">Trichococcus shcherbakoviae</name>
    <dbReference type="NCBI Taxonomy" id="2094020"/>
    <lineage>
        <taxon>Bacteria</taxon>
        <taxon>Bacillati</taxon>
        <taxon>Bacillota</taxon>
        <taxon>Bacilli</taxon>
        <taxon>Lactobacillales</taxon>
        <taxon>Carnobacteriaceae</taxon>
        <taxon>Trichococcus</taxon>
    </lineage>
</organism>
<protein>
    <submittedName>
        <fullName evidence="1">Uncharacterized protein</fullName>
    </submittedName>
</protein>
<dbReference type="AlphaFoldDB" id="A0A383TEL1"/>
<proteinExistence type="predicted"/>
<evidence type="ECO:0000313" key="2">
    <source>
        <dbReference type="Proteomes" id="UP000262072"/>
    </source>
</evidence>
<gene>
    <name evidence="1" type="ORF">TART1_0672</name>
</gene>
<dbReference type="Proteomes" id="UP000262072">
    <property type="component" value="Unassembled WGS sequence"/>
</dbReference>
<dbReference type="EMBL" id="UNRR01000009">
    <property type="protein sequence ID" value="SYZ77901.1"/>
    <property type="molecule type" value="Genomic_DNA"/>
</dbReference>
<evidence type="ECO:0000313" key="1">
    <source>
        <dbReference type="EMBL" id="SYZ77901.1"/>
    </source>
</evidence>
<reference evidence="2" key="1">
    <citation type="submission" date="2018-05" db="EMBL/GenBank/DDBJ databases">
        <authorList>
            <person name="Strepis N."/>
        </authorList>
    </citation>
    <scope>NUCLEOTIDE SEQUENCE [LARGE SCALE GENOMIC DNA]</scope>
</reference>
<accession>A0A383TEL1</accession>
<name>A0A383TEL1_9LACT</name>
<sequence length="36" mass="4388">MFKKRIIKESIKYIKDANNTETDAVIERLEEHFDDF</sequence>